<keyword evidence="4" id="KW-0611">Plant defense</keyword>
<dbReference type="Pfam" id="PF18052">
    <property type="entry name" value="Rx_N"/>
    <property type="match status" value="1"/>
</dbReference>
<evidence type="ECO:0000256" key="1">
    <source>
        <dbReference type="ARBA" id="ARBA00022614"/>
    </source>
</evidence>
<comment type="caution">
    <text evidence="12">The sequence shown here is derived from an EMBL/GenBank/DDBJ whole genome shotgun (WGS) entry which is preliminary data.</text>
</comment>
<dbReference type="AlphaFoldDB" id="A0AAV0M1L2"/>
<dbReference type="InterPro" id="IPR058922">
    <property type="entry name" value="WHD_DRP"/>
</dbReference>
<dbReference type="Gene3D" id="1.10.10.10">
    <property type="entry name" value="Winged helix-like DNA-binding domain superfamily/Winged helix DNA-binding domain"/>
    <property type="match status" value="1"/>
</dbReference>
<dbReference type="InterPro" id="IPR036388">
    <property type="entry name" value="WH-like_DNA-bd_sf"/>
</dbReference>
<reference evidence="12" key="1">
    <citation type="submission" date="2022-08" db="EMBL/GenBank/DDBJ databases">
        <authorList>
            <person name="Gutierrez-Valencia J."/>
        </authorList>
    </citation>
    <scope>NUCLEOTIDE SEQUENCE</scope>
</reference>
<feature type="domain" description="Disease resistance protein winged helix" evidence="10">
    <location>
        <begin position="436"/>
        <end position="509"/>
    </location>
</feature>
<feature type="domain" description="R13L1/DRL21-like LRR repeat region" evidence="11">
    <location>
        <begin position="707"/>
        <end position="831"/>
    </location>
</feature>
<evidence type="ECO:0000259" key="9">
    <source>
        <dbReference type="Pfam" id="PF18052"/>
    </source>
</evidence>
<feature type="region of interest" description="Disordered" evidence="7">
    <location>
        <begin position="990"/>
        <end position="1017"/>
    </location>
</feature>
<evidence type="ECO:0000256" key="6">
    <source>
        <dbReference type="SAM" id="Coils"/>
    </source>
</evidence>
<dbReference type="InterPro" id="IPR038005">
    <property type="entry name" value="RX-like_CC"/>
</dbReference>
<dbReference type="Proteomes" id="UP001154282">
    <property type="component" value="Unassembled WGS sequence"/>
</dbReference>
<dbReference type="PANTHER" id="PTHR36766:SF45">
    <property type="entry name" value="NB-ARC DOMAIN-CONTAINING PROTEIN"/>
    <property type="match status" value="1"/>
</dbReference>
<proteinExistence type="predicted"/>
<dbReference type="InterPro" id="IPR002182">
    <property type="entry name" value="NB-ARC"/>
</dbReference>
<keyword evidence="5" id="KW-0067">ATP-binding</keyword>
<keyword evidence="2" id="KW-0677">Repeat</keyword>
<dbReference type="EMBL" id="CAMGYJ010000006">
    <property type="protein sequence ID" value="CAI0439924.1"/>
    <property type="molecule type" value="Genomic_DNA"/>
</dbReference>
<sequence length="1075" mass="122942">MAEAIVSEVLVQLGSVLTGELNQHVRLVRDAEKDVEKLTSTFTAIERLLLDAEERQLKDEGIRAWLKKLKDVSYEIDDVLDEWRTKILKRQLKADGRDQLKLFRISGVLKRVCSLLPTYCRSAGKICLRYDIASKIKSLNERLDDIDKEKNRYNFTPREKSSYTSLQTSPNINLSEVKGREEELRILKDKLLDDEGVKSISIQGPGGFGKTTLAKMIYNDKAVEAHFDKRAWVCVSNNFDQATVAKAILECFNQSTSDSSSLSHMLERINAHTMDKKFLLVLDDVWEDSRSQWGELITSVSHGLPGSKILVTTRKEEVSRVFNCMDDNILRVQKMSEDACRAIFTKIAFYGWKAEEREHVEELCERAVEKCLGSPLAAKVLGGVLHVKKSKRDWIQLLRSEMWQIEKGRDEVLAPLALSYYDLPPALRQCFQFCSVFPQDYEMEKDELIKLWMSQGFLKATTNQDMEEVGEEYFQMLVMRSFFQDLVMRSGWNKEIFSCKMHDLVHDFARLTTKNECINIQKQHLNSSLPLIDNEVRHFMVKGLSSEEVTKLIASIGCSRLSLTSRNNYLRSFIARSGGGIEPDAYAHLRGIRSLVLHWCDLKEIPSTISQLMHLRHLDLSFNMELKELPEEICELYNLETLLLNHNENLQKLPSGMGNKLVNLKHLENREVPGVLPRSMVRLANSLKTLTQFNVVKLQDKEVGTNIGDLECINHIQGSLRISGLSKVANYEEVKRAQLAKKESLTCLELQFHGEGDYYVYEEEQVLEAISPSSSLERLHVLDYNGGSIFPTWLMSLSNLTSLEFNGCNQVEHLPPLGVLPSLAELRLFGMKKVNKVGVEFLWETSTVIQQQLQKKMGNDNKGRDIITAFPKLTRLSFGDMSDWQVWDLECDDEEAGMLISSTTVMPRLRHLKLLWCGKLEKVPDVLLRKATLERLEIYNSGGLGNYKFNVEDPKMVPDEVWDTISHIPTISLEGVDIRTRFKSQIDAMSGIGCSNSKPKEEDAGHHDDDDDDHHDEEIRSHGVTLQLRNRRWTDRFHHIGQRKEVEAMRLIARSAIEEEAWMISSSSRAGFLGF</sequence>
<name>A0AAV0M1L2_9ROSI</name>
<feature type="coiled-coil region" evidence="6">
    <location>
        <begin position="21"/>
        <end position="48"/>
    </location>
</feature>
<dbReference type="Gene3D" id="3.80.10.10">
    <property type="entry name" value="Ribonuclease Inhibitor"/>
    <property type="match status" value="1"/>
</dbReference>
<keyword evidence="13" id="KW-1185">Reference proteome</keyword>
<evidence type="ECO:0000259" key="11">
    <source>
        <dbReference type="Pfam" id="PF25019"/>
    </source>
</evidence>
<dbReference type="InterPro" id="IPR042197">
    <property type="entry name" value="Apaf_helical"/>
</dbReference>
<evidence type="ECO:0000259" key="8">
    <source>
        <dbReference type="Pfam" id="PF00931"/>
    </source>
</evidence>
<dbReference type="InterPro" id="IPR032675">
    <property type="entry name" value="LRR_dom_sf"/>
</dbReference>
<evidence type="ECO:0000256" key="3">
    <source>
        <dbReference type="ARBA" id="ARBA00022741"/>
    </source>
</evidence>
<feature type="domain" description="Disease resistance N-terminal" evidence="9">
    <location>
        <begin position="5"/>
        <end position="94"/>
    </location>
</feature>
<dbReference type="InterPro" id="IPR027417">
    <property type="entry name" value="P-loop_NTPase"/>
</dbReference>
<dbReference type="FunFam" id="3.40.50.300:FF:001091">
    <property type="entry name" value="Probable disease resistance protein At1g61300"/>
    <property type="match status" value="1"/>
</dbReference>
<evidence type="ECO:0000256" key="5">
    <source>
        <dbReference type="ARBA" id="ARBA00022840"/>
    </source>
</evidence>
<dbReference type="Pfam" id="PF23559">
    <property type="entry name" value="WHD_DRP"/>
    <property type="match status" value="1"/>
</dbReference>
<gene>
    <name evidence="12" type="ORF">LITE_LOCUS26327</name>
</gene>
<dbReference type="InterPro" id="IPR056789">
    <property type="entry name" value="LRR_R13L1-DRL21"/>
</dbReference>
<evidence type="ECO:0000256" key="7">
    <source>
        <dbReference type="SAM" id="MobiDB-lite"/>
    </source>
</evidence>
<dbReference type="FunFam" id="1.10.10.10:FF:000322">
    <property type="entry name" value="Probable disease resistance protein At1g63360"/>
    <property type="match status" value="1"/>
</dbReference>
<dbReference type="InterPro" id="IPR041118">
    <property type="entry name" value="Rx_N"/>
</dbReference>
<dbReference type="Gene3D" id="1.20.5.4130">
    <property type="match status" value="1"/>
</dbReference>
<keyword evidence="3" id="KW-0547">Nucleotide-binding</keyword>
<dbReference type="PRINTS" id="PR00364">
    <property type="entry name" value="DISEASERSIST"/>
</dbReference>
<dbReference type="Gene3D" id="1.10.8.430">
    <property type="entry name" value="Helical domain of apoptotic protease-activating factors"/>
    <property type="match status" value="1"/>
</dbReference>
<dbReference type="CDD" id="cd14798">
    <property type="entry name" value="RX-CC_like"/>
    <property type="match status" value="1"/>
</dbReference>
<feature type="compositionally biased region" description="Basic and acidic residues" evidence="7">
    <location>
        <begin position="998"/>
        <end position="1008"/>
    </location>
</feature>
<evidence type="ECO:0000313" key="13">
    <source>
        <dbReference type="Proteomes" id="UP001154282"/>
    </source>
</evidence>
<dbReference type="SUPFAM" id="SSF52058">
    <property type="entry name" value="L domain-like"/>
    <property type="match status" value="1"/>
</dbReference>
<dbReference type="Pfam" id="PF25019">
    <property type="entry name" value="LRR_R13L1-DRL21"/>
    <property type="match status" value="1"/>
</dbReference>
<dbReference type="GO" id="GO:0006952">
    <property type="term" value="P:defense response"/>
    <property type="evidence" value="ECO:0007669"/>
    <property type="project" value="UniProtKB-KW"/>
</dbReference>
<dbReference type="GO" id="GO:0005524">
    <property type="term" value="F:ATP binding"/>
    <property type="evidence" value="ECO:0007669"/>
    <property type="project" value="UniProtKB-KW"/>
</dbReference>
<evidence type="ECO:0000256" key="2">
    <source>
        <dbReference type="ARBA" id="ARBA00022737"/>
    </source>
</evidence>
<dbReference type="PANTHER" id="PTHR36766">
    <property type="entry name" value="PLANT BROAD-SPECTRUM MILDEW RESISTANCE PROTEIN RPW8"/>
    <property type="match status" value="1"/>
</dbReference>
<evidence type="ECO:0000313" key="12">
    <source>
        <dbReference type="EMBL" id="CAI0439924.1"/>
    </source>
</evidence>
<dbReference type="GO" id="GO:0043531">
    <property type="term" value="F:ADP binding"/>
    <property type="evidence" value="ECO:0007669"/>
    <property type="project" value="InterPro"/>
</dbReference>
<evidence type="ECO:0000256" key="4">
    <source>
        <dbReference type="ARBA" id="ARBA00022821"/>
    </source>
</evidence>
<keyword evidence="1" id="KW-0433">Leucine-rich repeat</keyword>
<keyword evidence="6" id="KW-0175">Coiled coil</keyword>
<feature type="domain" description="NB-ARC" evidence="8">
    <location>
        <begin position="181"/>
        <end position="349"/>
    </location>
</feature>
<accession>A0AAV0M1L2</accession>
<organism evidence="12 13">
    <name type="scientific">Linum tenue</name>
    <dbReference type="NCBI Taxonomy" id="586396"/>
    <lineage>
        <taxon>Eukaryota</taxon>
        <taxon>Viridiplantae</taxon>
        <taxon>Streptophyta</taxon>
        <taxon>Embryophyta</taxon>
        <taxon>Tracheophyta</taxon>
        <taxon>Spermatophyta</taxon>
        <taxon>Magnoliopsida</taxon>
        <taxon>eudicotyledons</taxon>
        <taxon>Gunneridae</taxon>
        <taxon>Pentapetalae</taxon>
        <taxon>rosids</taxon>
        <taxon>fabids</taxon>
        <taxon>Malpighiales</taxon>
        <taxon>Linaceae</taxon>
        <taxon>Linum</taxon>
    </lineage>
</organism>
<dbReference type="Gene3D" id="3.40.50.300">
    <property type="entry name" value="P-loop containing nucleotide triphosphate hydrolases"/>
    <property type="match status" value="1"/>
</dbReference>
<dbReference type="GO" id="GO:0051707">
    <property type="term" value="P:response to other organism"/>
    <property type="evidence" value="ECO:0007669"/>
    <property type="project" value="UniProtKB-ARBA"/>
</dbReference>
<dbReference type="Pfam" id="PF00931">
    <property type="entry name" value="NB-ARC"/>
    <property type="match status" value="1"/>
</dbReference>
<evidence type="ECO:0000259" key="10">
    <source>
        <dbReference type="Pfam" id="PF23559"/>
    </source>
</evidence>
<dbReference type="SUPFAM" id="SSF52540">
    <property type="entry name" value="P-loop containing nucleoside triphosphate hydrolases"/>
    <property type="match status" value="1"/>
</dbReference>
<protein>
    <submittedName>
        <fullName evidence="12">Uncharacterized protein</fullName>
    </submittedName>
</protein>